<dbReference type="InterPro" id="IPR024984">
    <property type="entry name" value="DUF3888"/>
</dbReference>
<gene>
    <name evidence="2" type="ORF">FS935_19695</name>
</gene>
<dbReference type="EMBL" id="VOQF01000016">
    <property type="protein sequence ID" value="TXC85730.1"/>
    <property type="molecule type" value="Genomic_DNA"/>
</dbReference>
<accession>A0A5C6VL22</accession>
<proteinExistence type="predicted"/>
<dbReference type="OrthoDB" id="1937736at2"/>
<dbReference type="RefSeq" id="WP_146950360.1">
    <property type="nucleotide sequence ID" value="NZ_VOQF01000016.1"/>
</dbReference>
<feature type="signal peptide" evidence="1">
    <location>
        <begin position="1"/>
        <end position="24"/>
    </location>
</feature>
<protein>
    <submittedName>
        <fullName evidence="2">DUF3888 domain-containing protein</fullName>
    </submittedName>
</protein>
<organism evidence="2 3">
    <name type="scientific">Metabacillus litoralis</name>
    <dbReference type="NCBI Taxonomy" id="152268"/>
    <lineage>
        <taxon>Bacteria</taxon>
        <taxon>Bacillati</taxon>
        <taxon>Bacillota</taxon>
        <taxon>Bacilli</taxon>
        <taxon>Bacillales</taxon>
        <taxon>Bacillaceae</taxon>
        <taxon>Metabacillus</taxon>
    </lineage>
</organism>
<sequence>MKKCLVISLMVISLILLSPTNLKAENDEFILPDAFLTTLSPHIDNAVVEHYGGLTQYALYDIEIISIQRMQVGRSFSFTVAIKIFPFEKAHNYIGEDTLTLEIVPSGINVTSYKHQKYK</sequence>
<evidence type="ECO:0000256" key="1">
    <source>
        <dbReference type="SAM" id="SignalP"/>
    </source>
</evidence>
<keyword evidence="1" id="KW-0732">Signal</keyword>
<evidence type="ECO:0000313" key="3">
    <source>
        <dbReference type="Proteomes" id="UP000321363"/>
    </source>
</evidence>
<reference evidence="2 3" key="1">
    <citation type="journal article" date="2005" name="Int. J. Syst. Evol. Microbiol.">
        <title>Bacillus litoralis sp. nov., isolated from a tidal flat of the Yellow Sea in Korea.</title>
        <authorList>
            <person name="Yoon J.H."/>
            <person name="Oh T.K."/>
        </authorList>
    </citation>
    <scope>NUCLEOTIDE SEQUENCE [LARGE SCALE GENOMIC DNA]</scope>
    <source>
        <strain evidence="2 3">SW-211</strain>
    </source>
</reference>
<dbReference type="AlphaFoldDB" id="A0A5C6VL22"/>
<evidence type="ECO:0000313" key="2">
    <source>
        <dbReference type="EMBL" id="TXC85730.1"/>
    </source>
</evidence>
<keyword evidence="3" id="KW-1185">Reference proteome</keyword>
<dbReference type="Pfam" id="PF13027">
    <property type="entry name" value="DUF3888"/>
    <property type="match status" value="1"/>
</dbReference>
<name>A0A5C6VL22_9BACI</name>
<comment type="caution">
    <text evidence="2">The sequence shown here is derived from an EMBL/GenBank/DDBJ whole genome shotgun (WGS) entry which is preliminary data.</text>
</comment>
<dbReference type="Proteomes" id="UP000321363">
    <property type="component" value="Unassembled WGS sequence"/>
</dbReference>
<feature type="chain" id="PRO_5022914258" evidence="1">
    <location>
        <begin position="25"/>
        <end position="119"/>
    </location>
</feature>